<dbReference type="Proteomes" id="UP000238565">
    <property type="component" value="Unassembled WGS sequence"/>
</dbReference>
<dbReference type="Pfam" id="PF12833">
    <property type="entry name" value="HTH_18"/>
    <property type="match status" value="1"/>
</dbReference>
<proteinExistence type="predicted"/>
<feature type="domain" description="HTH araC/xylS-type" evidence="4">
    <location>
        <begin position="169"/>
        <end position="267"/>
    </location>
</feature>
<protein>
    <submittedName>
        <fullName evidence="5">AraC family transcriptional regulator</fullName>
    </submittedName>
</protein>
<dbReference type="PROSITE" id="PS01124">
    <property type="entry name" value="HTH_ARAC_FAMILY_2"/>
    <property type="match status" value="1"/>
</dbReference>
<evidence type="ECO:0000313" key="6">
    <source>
        <dbReference type="Proteomes" id="UP000238565"/>
    </source>
</evidence>
<dbReference type="GO" id="GO:0003700">
    <property type="term" value="F:DNA-binding transcription factor activity"/>
    <property type="evidence" value="ECO:0007669"/>
    <property type="project" value="InterPro"/>
</dbReference>
<dbReference type="PANTHER" id="PTHR43280">
    <property type="entry name" value="ARAC-FAMILY TRANSCRIPTIONAL REGULATOR"/>
    <property type="match status" value="1"/>
</dbReference>
<dbReference type="InterPro" id="IPR018060">
    <property type="entry name" value="HTH_AraC"/>
</dbReference>
<evidence type="ECO:0000256" key="2">
    <source>
        <dbReference type="ARBA" id="ARBA00023125"/>
    </source>
</evidence>
<gene>
    <name evidence="5" type="ORF">C3729_12540</name>
</gene>
<comment type="caution">
    <text evidence="5">The sequence shown here is derived from an EMBL/GenBank/DDBJ whole genome shotgun (WGS) entry which is preliminary data.</text>
</comment>
<keyword evidence="1" id="KW-0805">Transcription regulation</keyword>
<name>A0A2S7I1V1_9FLAO</name>
<sequence>MKMRDWGVAQIKELRTIYEKLISSHYSIIYSGKEEFFLKIGEHEEKITEENFYFIAPNSKVTILGAAETAILIWFRADLFVDRLEFLKLIKKGLLFKQSNGLLIKNNFMPYECMFKSYYEPTQNKRLNKIIAKNLFINFLEFVLIRAQIEYDAVLEEMRNNTYEKELINRFVMILQKEGVTKLKIDYYADQLGVTKRTLDNAMQEIYGCSTKKFLTAKIVEKAKKILKATDVPIKLISLESGFSEESNFSNFFKKNTGYSPRKYRQKAIVEIPSLK</sequence>
<accession>A0A2S7I1V1</accession>
<dbReference type="AlphaFoldDB" id="A0A2S7I1V1"/>
<dbReference type="EMBL" id="PTPZ01000010">
    <property type="protein sequence ID" value="PPZ90558.1"/>
    <property type="molecule type" value="Genomic_DNA"/>
</dbReference>
<dbReference type="RefSeq" id="WP_104794467.1">
    <property type="nucleotide sequence ID" value="NZ_PTPZ01000010.1"/>
</dbReference>
<evidence type="ECO:0000259" key="4">
    <source>
        <dbReference type="PROSITE" id="PS01124"/>
    </source>
</evidence>
<evidence type="ECO:0000256" key="1">
    <source>
        <dbReference type="ARBA" id="ARBA00023015"/>
    </source>
</evidence>
<dbReference type="SMART" id="SM00342">
    <property type="entry name" value="HTH_ARAC"/>
    <property type="match status" value="1"/>
</dbReference>
<reference evidence="5 6" key="1">
    <citation type="submission" date="2018-02" db="EMBL/GenBank/DDBJ databases">
        <title>Draft genome sequence of bacterial isolates from marine environment.</title>
        <authorList>
            <person name="Singh S.K."/>
            <person name="Hill R."/>
            <person name="Major S."/>
            <person name="Cai H."/>
            <person name="Li Y."/>
        </authorList>
    </citation>
    <scope>NUCLEOTIDE SEQUENCE [LARGE SCALE GENOMIC DNA]</scope>
    <source>
        <strain evidence="5 6">IMET F</strain>
    </source>
</reference>
<keyword evidence="2" id="KW-0238">DNA-binding</keyword>
<keyword evidence="3" id="KW-0804">Transcription</keyword>
<organism evidence="5 6">
    <name type="scientific">Cloacibacterium normanense</name>
    <dbReference type="NCBI Taxonomy" id="237258"/>
    <lineage>
        <taxon>Bacteria</taxon>
        <taxon>Pseudomonadati</taxon>
        <taxon>Bacteroidota</taxon>
        <taxon>Flavobacteriia</taxon>
        <taxon>Flavobacteriales</taxon>
        <taxon>Weeksellaceae</taxon>
    </lineage>
</organism>
<dbReference type="Gene3D" id="1.10.10.60">
    <property type="entry name" value="Homeodomain-like"/>
    <property type="match status" value="1"/>
</dbReference>
<dbReference type="InterPro" id="IPR009057">
    <property type="entry name" value="Homeodomain-like_sf"/>
</dbReference>
<evidence type="ECO:0000313" key="5">
    <source>
        <dbReference type="EMBL" id="PPZ90558.1"/>
    </source>
</evidence>
<evidence type="ECO:0000256" key="3">
    <source>
        <dbReference type="ARBA" id="ARBA00023163"/>
    </source>
</evidence>
<dbReference type="PANTHER" id="PTHR43280:SF32">
    <property type="entry name" value="TRANSCRIPTIONAL REGULATORY PROTEIN"/>
    <property type="match status" value="1"/>
</dbReference>
<dbReference type="GO" id="GO:0043565">
    <property type="term" value="F:sequence-specific DNA binding"/>
    <property type="evidence" value="ECO:0007669"/>
    <property type="project" value="InterPro"/>
</dbReference>
<dbReference type="SUPFAM" id="SSF46689">
    <property type="entry name" value="Homeodomain-like"/>
    <property type="match status" value="1"/>
</dbReference>